<evidence type="ECO:0000313" key="3">
    <source>
        <dbReference type="EMBL" id="KAE9167081.1"/>
    </source>
</evidence>
<dbReference type="OrthoDB" id="10409915at2759"/>
<sequence>IRTPVATVASVLEPDVQGEATAPGFSLLLLVAAFGWLDQQREQSLQLRPDGAGLLFQLPLLVVGRGGGLELRRRCRASSSATTAGGRGSKGVVGWRRGDDC</sequence>
<keyword evidence="2" id="KW-0812">Transmembrane</keyword>
<keyword evidence="2" id="KW-1133">Transmembrane helix</keyword>
<organism evidence="3 4">
    <name type="scientific">Phytophthora fragariae</name>
    <dbReference type="NCBI Taxonomy" id="53985"/>
    <lineage>
        <taxon>Eukaryota</taxon>
        <taxon>Sar</taxon>
        <taxon>Stramenopiles</taxon>
        <taxon>Oomycota</taxon>
        <taxon>Peronosporomycetes</taxon>
        <taxon>Peronosporales</taxon>
        <taxon>Peronosporaceae</taxon>
        <taxon>Phytophthora</taxon>
    </lineage>
</organism>
<name>A0A6A3VJT4_9STRA</name>
<reference evidence="3 4" key="1">
    <citation type="submission" date="2018-08" db="EMBL/GenBank/DDBJ databases">
        <title>Genomic investigation of the strawberry pathogen Phytophthora fragariae indicates pathogenicity is determined by transcriptional variation in three key races.</title>
        <authorList>
            <person name="Adams T.M."/>
            <person name="Armitage A.D."/>
            <person name="Sobczyk M.K."/>
            <person name="Bates H.J."/>
            <person name="Dunwell J.M."/>
            <person name="Nellist C.F."/>
            <person name="Harrison R.J."/>
        </authorList>
    </citation>
    <scope>NUCLEOTIDE SEQUENCE [LARGE SCALE GENOMIC DNA]</scope>
    <source>
        <strain evidence="3 4">NOV-27</strain>
    </source>
</reference>
<keyword evidence="2" id="KW-0472">Membrane</keyword>
<evidence type="ECO:0000313" key="4">
    <source>
        <dbReference type="Proteomes" id="UP000433483"/>
    </source>
</evidence>
<accession>A0A6A3VJT4</accession>
<feature type="region of interest" description="Disordered" evidence="1">
    <location>
        <begin position="79"/>
        <end position="101"/>
    </location>
</feature>
<evidence type="ECO:0000256" key="2">
    <source>
        <dbReference type="SAM" id="Phobius"/>
    </source>
</evidence>
<keyword evidence="4" id="KW-1185">Reference proteome</keyword>
<proteinExistence type="predicted"/>
<dbReference type="EMBL" id="QXGB01004214">
    <property type="protein sequence ID" value="KAE9167081.1"/>
    <property type="molecule type" value="Genomic_DNA"/>
</dbReference>
<comment type="caution">
    <text evidence="3">The sequence shown here is derived from an EMBL/GenBank/DDBJ whole genome shotgun (WGS) entry which is preliminary data.</text>
</comment>
<dbReference type="AlphaFoldDB" id="A0A6A3VJT4"/>
<protein>
    <submittedName>
        <fullName evidence="3">Uncharacterized protein</fullName>
    </submittedName>
</protein>
<feature type="non-terminal residue" evidence="3">
    <location>
        <position position="1"/>
    </location>
</feature>
<feature type="transmembrane region" description="Helical" evidence="2">
    <location>
        <begin position="20"/>
        <end position="37"/>
    </location>
</feature>
<dbReference type="Proteomes" id="UP000433483">
    <property type="component" value="Unassembled WGS sequence"/>
</dbReference>
<evidence type="ECO:0000256" key="1">
    <source>
        <dbReference type="SAM" id="MobiDB-lite"/>
    </source>
</evidence>
<gene>
    <name evidence="3" type="ORF">PF005_g28920</name>
</gene>